<dbReference type="Gene3D" id="3.40.50.720">
    <property type="entry name" value="NAD(P)-binding Rossmann-like Domain"/>
    <property type="match status" value="1"/>
</dbReference>
<evidence type="ECO:0000313" key="1">
    <source>
        <dbReference type="EMBL" id="BBZ25889.1"/>
    </source>
</evidence>
<dbReference type="Gene3D" id="3.90.180.10">
    <property type="entry name" value="Medium-chain alcohol dehydrogenases, catalytic domain"/>
    <property type="match status" value="1"/>
</dbReference>
<dbReference type="Pfam" id="PF13602">
    <property type="entry name" value="ADH_zinc_N_2"/>
    <property type="match status" value="1"/>
</dbReference>
<dbReference type="Proteomes" id="UP000466517">
    <property type="component" value="Chromosome"/>
</dbReference>
<organism evidence="1 2">
    <name type="scientific">Mycolicibacterium madagascariense</name>
    <dbReference type="NCBI Taxonomy" id="212765"/>
    <lineage>
        <taxon>Bacteria</taxon>
        <taxon>Bacillati</taxon>
        <taxon>Actinomycetota</taxon>
        <taxon>Actinomycetes</taxon>
        <taxon>Mycobacteriales</taxon>
        <taxon>Mycobacteriaceae</taxon>
        <taxon>Mycolicibacterium</taxon>
    </lineage>
</organism>
<dbReference type="AlphaFoldDB" id="A0A7I7X7Q9"/>
<keyword evidence="2" id="KW-1185">Reference proteome</keyword>
<accession>A0A7I7X7Q9</accession>
<proteinExistence type="predicted"/>
<sequence>MRVAIPTGALTMKQLRLQGVVVGSRRHQRDMVRALQENVVRPVVDRTFELAELPTAVDYFRSAQHVGKVTLSW</sequence>
<dbReference type="RefSeq" id="WP_163731167.1">
    <property type="nucleotide sequence ID" value="NZ_AP022610.1"/>
</dbReference>
<dbReference type="InterPro" id="IPR052711">
    <property type="entry name" value="Zinc_ADH-like"/>
</dbReference>
<protein>
    <recommendedName>
        <fullName evidence="3">Alcohol dehydrogenase</fullName>
    </recommendedName>
</protein>
<dbReference type="EMBL" id="AP022610">
    <property type="protein sequence ID" value="BBZ25889.1"/>
    <property type="molecule type" value="Genomic_DNA"/>
</dbReference>
<reference evidence="1 2" key="1">
    <citation type="journal article" date="2019" name="Emerg. Microbes Infect.">
        <title>Comprehensive subspecies identification of 175 nontuberculous mycobacteria species based on 7547 genomic profiles.</title>
        <authorList>
            <person name="Matsumoto Y."/>
            <person name="Kinjo T."/>
            <person name="Motooka D."/>
            <person name="Nabeya D."/>
            <person name="Jung N."/>
            <person name="Uechi K."/>
            <person name="Horii T."/>
            <person name="Iida T."/>
            <person name="Fujita J."/>
            <person name="Nakamura S."/>
        </authorList>
    </citation>
    <scope>NUCLEOTIDE SEQUENCE [LARGE SCALE GENOMIC DNA]</scope>
    <source>
        <strain evidence="1 2">JCM 13574</strain>
    </source>
</reference>
<name>A0A7I7X7Q9_9MYCO</name>
<dbReference type="PANTHER" id="PTHR45033">
    <property type="match status" value="1"/>
</dbReference>
<dbReference type="KEGG" id="mmag:MMAD_01840"/>
<evidence type="ECO:0008006" key="3">
    <source>
        <dbReference type="Google" id="ProtNLM"/>
    </source>
</evidence>
<gene>
    <name evidence="1" type="ORF">MMAD_01840</name>
</gene>
<evidence type="ECO:0000313" key="2">
    <source>
        <dbReference type="Proteomes" id="UP000466517"/>
    </source>
</evidence>
<dbReference type="PANTHER" id="PTHR45033:SF2">
    <property type="entry name" value="ZINC-TYPE ALCOHOL DEHYDROGENASE-LIKE PROTEIN C1773.06C"/>
    <property type="match status" value="1"/>
</dbReference>